<dbReference type="STRING" id="564137.SAMN04488238_1752"/>
<organism evidence="1 2">
    <name type="scientific">Roseicitreum antarcticum</name>
    <dbReference type="NCBI Taxonomy" id="564137"/>
    <lineage>
        <taxon>Bacteria</taxon>
        <taxon>Pseudomonadati</taxon>
        <taxon>Pseudomonadota</taxon>
        <taxon>Alphaproteobacteria</taxon>
        <taxon>Rhodobacterales</taxon>
        <taxon>Paracoccaceae</taxon>
        <taxon>Roseicitreum</taxon>
    </lineage>
</organism>
<evidence type="ECO:0000313" key="1">
    <source>
        <dbReference type="EMBL" id="SDY00428.1"/>
    </source>
</evidence>
<accession>A0A1H3GCP1</accession>
<proteinExistence type="predicted"/>
<name>A0A1H3GCP1_9RHOB</name>
<dbReference type="AlphaFoldDB" id="A0A1H3GCP1"/>
<dbReference type="Proteomes" id="UP000198539">
    <property type="component" value="Unassembled WGS sequence"/>
</dbReference>
<gene>
    <name evidence="1" type="ORF">SAMN04488238_1752</name>
</gene>
<evidence type="ECO:0000313" key="2">
    <source>
        <dbReference type="Proteomes" id="UP000198539"/>
    </source>
</evidence>
<reference evidence="1 2" key="1">
    <citation type="submission" date="2016-10" db="EMBL/GenBank/DDBJ databases">
        <authorList>
            <person name="de Groot N.N."/>
        </authorList>
    </citation>
    <scope>NUCLEOTIDE SEQUENCE [LARGE SCALE GENOMIC DNA]</scope>
    <source>
        <strain evidence="1 2">CGMCC 1.8894</strain>
    </source>
</reference>
<keyword evidence="2" id="KW-1185">Reference proteome</keyword>
<protein>
    <submittedName>
        <fullName evidence="1">Uncharacterized protein</fullName>
    </submittedName>
</protein>
<dbReference type="EMBL" id="FNOM01000075">
    <property type="protein sequence ID" value="SDY00428.1"/>
    <property type="molecule type" value="Genomic_DNA"/>
</dbReference>
<sequence>MSDGNSHFLMAIGRIDGGLAIETADQALKDVIAAVQRSGKKGSVTVSLDVSPNGEMGFAASAKVTAKAPQVNFGQSFFFMGRDGALTREAPSMQQLGLMDKEKTRG</sequence>